<dbReference type="Gene3D" id="2.40.50.100">
    <property type="match status" value="1"/>
</dbReference>
<dbReference type="GO" id="GO:0000176">
    <property type="term" value="C:nuclear exosome (RNase complex)"/>
    <property type="evidence" value="ECO:0007669"/>
    <property type="project" value="TreeGrafter"/>
</dbReference>
<comment type="similarity">
    <text evidence="3">Belongs to the RRP40 family.</text>
</comment>
<dbReference type="PANTHER" id="PTHR21321:SF1">
    <property type="entry name" value="EXOSOME COMPLEX COMPONENT RRP40"/>
    <property type="match status" value="1"/>
</dbReference>
<feature type="domain" description="Exosome complex exonuclease Rrp40 N-terminal" evidence="11">
    <location>
        <begin position="21"/>
        <end position="67"/>
    </location>
</feature>
<evidence type="ECO:0000259" key="10">
    <source>
        <dbReference type="Pfam" id="PF15985"/>
    </source>
</evidence>
<dbReference type="GO" id="GO:0071035">
    <property type="term" value="P:nuclear polyadenylation-dependent rRNA catabolic process"/>
    <property type="evidence" value="ECO:0007669"/>
    <property type="project" value="TreeGrafter"/>
</dbReference>
<dbReference type="HOGENOM" id="CLU_069847_0_0_1"/>
<keyword evidence="6" id="KW-0271">Exosome</keyword>
<name>A0A0C3PZJ7_9AGAM</name>
<proteinExistence type="inferred from homology"/>
<dbReference type="GO" id="GO:0000177">
    <property type="term" value="C:cytoplasmic exosome (RNase complex)"/>
    <property type="evidence" value="ECO:0007669"/>
    <property type="project" value="TreeGrafter"/>
</dbReference>
<dbReference type="GO" id="GO:0071038">
    <property type="term" value="P:TRAMP-dependent tRNA surveillance pathway"/>
    <property type="evidence" value="ECO:0007669"/>
    <property type="project" value="TreeGrafter"/>
</dbReference>
<organism evidence="12 13">
    <name type="scientific">Tulasnella calospora MUT 4182</name>
    <dbReference type="NCBI Taxonomy" id="1051891"/>
    <lineage>
        <taxon>Eukaryota</taxon>
        <taxon>Fungi</taxon>
        <taxon>Dikarya</taxon>
        <taxon>Basidiomycota</taxon>
        <taxon>Agaricomycotina</taxon>
        <taxon>Agaricomycetes</taxon>
        <taxon>Cantharellales</taxon>
        <taxon>Tulasnellaceae</taxon>
        <taxon>Tulasnella</taxon>
    </lineage>
</organism>
<dbReference type="CDD" id="cd22526">
    <property type="entry name" value="KH-I_Rrp40"/>
    <property type="match status" value="1"/>
</dbReference>
<dbReference type="InterPro" id="IPR026699">
    <property type="entry name" value="Exosome_RNA_bind1/RRP40/RRP4"/>
</dbReference>
<evidence type="ECO:0000313" key="12">
    <source>
        <dbReference type="EMBL" id="KIO20970.1"/>
    </source>
</evidence>
<keyword evidence="4" id="KW-0963">Cytoplasm</keyword>
<evidence type="ECO:0000256" key="3">
    <source>
        <dbReference type="ARBA" id="ARBA00007841"/>
    </source>
</evidence>
<dbReference type="InterPro" id="IPR041054">
    <property type="entry name" value="Rrp40_N_euk"/>
</dbReference>
<protein>
    <recommendedName>
        <fullName evidence="9">Ribosomal RNA-processing protein 40</fullName>
    </recommendedName>
</protein>
<dbReference type="Gene3D" id="3.30.1370.10">
    <property type="entry name" value="K Homology domain, type 1"/>
    <property type="match status" value="1"/>
</dbReference>
<dbReference type="AlphaFoldDB" id="A0A0C3PZJ7"/>
<dbReference type="InterPro" id="IPR004088">
    <property type="entry name" value="KH_dom_type_1"/>
</dbReference>
<reference evidence="12 13" key="1">
    <citation type="submission" date="2014-04" db="EMBL/GenBank/DDBJ databases">
        <authorList>
            <consortium name="DOE Joint Genome Institute"/>
            <person name="Kuo A."/>
            <person name="Girlanda M."/>
            <person name="Perotto S."/>
            <person name="Kohler A."/>
            <person name="Nagy L.G."/>
            <person name="Floudas D."/>
            <person name="Copeland A."/>
            <person name="Barry K.W."/>
            <person name="Cichocki N."/>
            <person name="Veneault-Fourrey C."/>
            <person name="LaButti K."/>
            <person name="Lindquist E.A."/>
            <person name="Lipzen A."/>
            <person name="Lundell T."/>
            <person name="Morin E."/>
            <person name="Murat C."/>
            <person name="Sun H."/>
            <person name="Tunlid A."/>
            <person name="Henrissat B."/>
            <person name="Grigoriev I.V."/>
            <person name="Hibbett D.S."/>
            <person name="Martin F."/>
            <person name="Nordberg H.P."/>
            <person name="Cantor M.N."/>
            <person name="Hua S.X."/>
        </authorList>
    </citation>
    <scope>NUCLEOTIDE SEQUENCE [LARGE SCALE GENOMIC DNA]</scope>
    <source>
        <strain evidence="12 13">MUT 4182</strain>
    </source>
</reference>
<dbReference type="Proteomes" id="UP000054248">
    <property type="component" value="Unassembled WGS sequence"/>
</dbReference>
<keyword evidence="13" id="KW-1185">Reference proteome</keyword>
<dbReference type="GO" id="GO:0071051">
    <property type="term" value="P:poly(A)-dependent snoRNA 3'-end processing"/>
    <property type="evidence" value="ECO:0007669"/>
    <property type="project" value="TreeGrafter"/>
</dbReference>
<dbReference type="EMBL" id="KN823154">
    <property type="protein sequence ID" value="KIO20970.1"/>
    <property type="molecule type" value="Genomic_DNA"/>
</dbReference>
<keyword evidence="8" id="KW-0539">Nucleus</keyword>
<dbReference type="InterPro" id="IPR036612">
    <property type="entry name" value="KH_dom_type_1_sf"/>
</dbReference>
<dbReference type="InterPro" id="IPR049469">
    <property type="entry name" value="RRP40_KH-I"/>
</dbReference>
<evidence type="ECO:0000259" key="11">
    <source>
        <dbReference type="Pfam" id="PF18311"/>
    </source>
</evidence>
<dbReference type="Pfam" id="PF15985">
    <property type="entry name" value="KH_6"/>
    <property type="match status" value="1"/>
</dbReference>
<dbReference type="STRING" id="1051891.A0A0C3PZJ7"/>
<dbReference type="FunFam" id="2.40.50.140:FF:000112">
    <property type="entry name" value="Exosome complex component RRP40"/>
    <property type="match status" value="1"/>
</dbReference>
<evidence type="ECO:0000256" key="2">
    <source>
        <dbReference type="ARBA" id="ARBA00004604"/>
    </source>
</evidence>
<keyword evidence="5" id="KW-0698">rRNA processing</keyword>
<gene>
    <name evidence="12" type="ORF">M407DRAFT_245639</name>
</gene>
<dbReference type="OrthoDB" id="340500at2759"/>
<keyword evidence="7" id="KW-0694">RNA-binding</keyword>
<feature type="domain" description="K Homology" evidence="10">
    <location>
        <begin position="156"/>
        <end position="203"/>
    </location>
</feature>
<dbReference type="GO" id="GO:0071034">
    <property type="term" value="P:CUT catabolic process"/>
    <property type="evidence" value="ECO:0007669"/>
    <property type="project" value="TreeGrafter"/>
</dbReference>
<comment type="subcellular location">
    <subcellularLocation>
        <location evidence="1">Cytoplasm</location>
    </subcellularLocation>
    <subcellularLocation>
        <location evidence="2">Nucleus</location>
        <location evidence="2">Nucleolus</location>
    </subcellularLocation>
</comment>
<accession>A0A0C3PZJ7</accession>
<dbReference type="Gene3D" id="2.40.50.140">
    <property type="entry name" value="Nucleic acid-binding proteins"/>
    <property type="match status" value="1"/>
</dbReference>
<evidence type="ECO:0000256" key="7">
    <source>
        <dbReference type="ARBA" id="ARBA00022884"/>
    </source>
</evidence>
<evidence type="ECO:0000256" key="6">
    <source>
        <dbReference type="ARBA" id="ARBA00022835"/>
    </source>
</evidence>
<dbReference type="GO" id="GO:0005730">
    <property type="term" value="C:nucleolus"/>
    <property type="evidence" value="ECO:0007669"/>
    <property type="project" value="UniProtKB-SubCell"/>
</dbReference>
<evidence type="ECO:0000256" key="8">
    <source>
        <dbReference type="ARBA" id="ARBA00023242"/>
    </source>
</evidence>
<dbReference type="InterPro" id="IPR037319">
    <property type="entry name" value="Rrp40_S1"/>
</dbReference>
<dbReference type="CDD" id="cd05790">
    <property type="entry name" value="S1_Rrp40"/>
    <property type="match status" value="1"/>
</dbReference>
<reference evidence="13" key="2">
    <citation type="submission" date="2015-01" db="EMBL/GenBank/DDBJ databases">
        <title>Evolutionary Origins and Diversification of the Mycorrhizal Mutualists.</title>
        <authorList>
            <consortium name="DOE Joint Genome Institute"/>
            <consortium name="Mycorrhizal Genomics Consortium"/>
            <person name="Kohler A."/>
            <person name="Kuo A."/>
            <person name="Nagy L.G."/>
            <person name="Floudas D."/>
            <person name="Copeland A."/>
            <person name="Barry K.W."/>
            <person name="Cichocki N."/>
            <person name="Veneault-Fourrey C."/>
            <person name="LaButti K."/>
            <person name="Lindquist E.A."/>
            <person name="Lipzen A."/>
            <person name="Lundell T."/>
            <person name="Morin E."/>
            <person name="Murat C."/>
            <person name="Riley R."/>
            <person name="Ohm R."/>
            <person name="Sun H."/>
            <person name="Tunlid A."/>
            <person name="Henrissat B."/>
            <person name="Grigoriev I.V."/>
            <person name="Hibbett D.S."/>
            <person name="Martin F."/>
        </authorList>
    </citation>
    <scope>NUCLEOTIDE SEQUENCE [LARGE SCALE GENOMIC DNA]</scope>
    <source>
        <strain evidence="13">MUT 4182</strain>
    </source>
</reference>
<evidence type="ECO:0000256" key="1">
    <source>
        <dbReference type="ARBA" id="ARBA00004496"/>
    </source>
</evidence>
<dbReference type="PANTHER" id="PTHR21321">
    <property type="entry name" value="PNAS-3 RELATED"/>
    <property type="match status" value="1"/>
</dbReference>
<dbReference type="Pfam" id="PF18311">
    <property type="entry name" value="Rrp40_N"/>
    <property type="match status" value="1"/>
</dbReference>
<dbReference type="GO" id="GO:0000467">
    <property type="term" value="P:exonucleolytic trimming to generate mature 3'-end of 5.8S rRNA from tricistronic rRNA transcript (SSU-rRNA, 5.8S rRNA, LSU-rRNA)"/>
    <property type="evidence" value="ECO:0007669"/>
    <property type="project" value="TreeGrafter"/>
</dbReference>
<evidence type="ECO:0000256" key="5">
    <source>
        <dbReference type="ARBA" id="ARBA00022552"/>
    </source>
</evidence>
<dbReference type="InterPro" id="IPR012340">
    <property type="entry name" value="NA-bd_OB-fold"/>
</dbReference>
<dbReference type="Pfam" id="PF21262">
    <property type="entry name" value="RRP40_S1"/>
    <property type="match status" value="1"/>
</dbReference>
<evidence type="ECO:0000256" key="4">
    <source>
        <dbReference type="ARBA" id="ARBA00022490"/>
    </source>
</evidence>
<evidence type="ECO:0000256" key="9">
    <source>
        <dbReference type="ARBA" id="ARBA00030615"/>
    </source>
</evidence>
<sequence>MSTFVFPGDPVPIPPTPGKPLKLGPGLLHVPNADGSDSPDTVIATKAGVLGTNKKRKELWVESNAIRYVPAPQESVVGIITSRSGEGYRVDIAGAHTAYLDSLSFEGASKRNKPNLKVGSIVYARVSLAHKDMEPELECVDANTRKADGFGELKGGFVVQCSLRLCRRLFDQSYFLLPTLGAKFQMEIVLGLNGRIWIKTAEPKTTIAIARCIDAVDALSYGQEEVEALINAMDLP</sequence>
<dbReference type="SUPFAM" id="SSF50249">
    <property type="entry name" value="Nucleic acid-binding proteins"/>
    <property type="match status" value="1"/>
</dbReference>
<dbReference type="SUPFAM" id="SSF54791">
    <property type="entry name" value="Eukaryotic type KH-domain (KH-domain type I)"/>
    <property type="match status" value="1"/>
</dbReference>
<dbReference type="GO" id="GO:0034475">
    <property type="term" value="P:U4 snRNA 3'-end processing"/>
    <property type="evidence" value="ECO:0007669"/>
    <property type="project" value="TreeGrafter"/>
</dbReference>
<dbReference type="GO" id="GO:0003723">
    <property type="term" value="F:RNA binding"/>
    <property type="evidence" value="ECO:0007669"/>
    <property type="project" value="UniProtKB-KW"/>
</dbReference>
<evidence type="ECO:0000313" key="13">
    <source>
        <dbReference type="Proteomes" id="UP000054248"/>
    </source>
</evidence>